<proteinExistence type="predicted"/>
<name>A0A8H6KR95_9PEZI</name>
<protein>
    <submittedName>
        <fullName evidence="1">Uncharacterized protein</fullName>
    </submittedName>
</protein>
<comment type="caution">
    <text evidence="1">The sequence shown here is derived from an EMBL/GenBank/DDBJ whole genome shotgun (WGS) entry which is preliminary data.</text>
</comment>
<dbReference type="Proteomes" id="UP000639643">
    <property type="component" value="Unassembled WGS sequence"/>
</dbReference>
<evidence type="ECO:0000313" key="2">
    <source>
        <dbReference type="Proteomes" id="UP000639643"/>
    </source>
</evidence>
<sequence length="31" mass="3489">MFVHAFGCMVEPGVRMPLYPFLMFVSLANLA</sequence>
<accession>A0A8H6KR95</accession>
<organism evidence="1 2">
    <name type="scientific">Colletotrichum musicola</name>
    <dbReference type="NCBI Taxonomy" id="2175873"/>
    <lineage>
        <taxon>Eukaryota</taxon>
        <taxon>Fungi</taxon>
        <taxon>Dikarya</taxon>
        <taxon>Ascomycota</taxon>
        <taxon>Pezizomycotina</taxon>
        <taxon>Sordariomycetes</taxon>
        <taxon>Hypocreomycetidae</taxon>
        <taxon>Glomerellales</taxon>
        <taxon>Glomerellaceae</taxon>
        <taxon>Colletotrichum</taxon>
        <taxon>Colletotrichum orchidearum species complex</taxon>
    </lineage>
</organism>
<dbReference type="AlphaFoldDB" id="A0A8H6KR95"/>
<reference evidence="1" key="1">
    <citation type="journal article" date="2020" name="Phytopathology">
        <title>Genome Sequence Resources of Colletotrichum truncatum, C. plurivorum, C. musicola, and C. sojae: Four Species Pathogenic to Soybean (Glycine max).</title>
        <authorList>
            <person name="Rogerio F."/>
            <person name="Boufleur T.R."/>
            <person name="Ciampi-Guillardi M."/>
            <person name="Sukno S.A."/>
            <person name="Thon M.R."/>
            <person name="Massola Junior N.S."/>
            <person name="Baroncelli R."/>
        </authorList>
    </citation>
    <scope>NUCLEOTIDE SEQUENCE</scope>
    <source>
        <strain evidence="1">LFN0074</strain>
    </source>
</reference>
<evidence type="ECO:0000313" key="1">
    <source>
        <dbReference type="EMBL" id="KAF6835843.1"/>
    </source>
</evidence>
<keyword evidence="2" id="KW-1185">Reference proteome</keyword>
<gene>
    <name evidence="1" type="ORF">CMUS01_05624</name>
</gene>
<dbReference type="EMBL" id="WIGM01000170">
    <property type="protein sequence ID" value="KAF6835843.1"/>
    <property type="molecule type" value="Genomic_DNA"/>
</dbReference>